<dbReference type="Proteomes" id="UP000315295">
    <property type="component" value="Unassembled WGS sequence"/>
</dbReference>
<gene>
    <name evidence="1" type="ORF">C1H46_009113</name>
</gene>
<evidence type="ECO:0000313" key="2">
    <source>
        <dbReference type="Proteomes" id="UP000315295"/>
    </source>
</evidence>
<reference evidence="1 2" key="1">
    <citation type="journal article" date="2019" name="G3 (Bethesda)">
        <title>Sequencing of a Wild Apple (Malus baccata) Genome Unravels the Differences Between Cultivated and Wild Apple Species Regarding Disease Resistance and Cold Tolerance.</title>
        <authorList>
            <person name="Chen X."/>
        </authorList>
    </citation>
    <scope>NUCLEOTIDE SEQUENCE [LARGE SCALE GENOMIC DNA]</scope>
    <source>
        <strain evidence="2">cv. Shandingzi</strain>
        <tissue evidence="1">Leaves</tissue>
    </source>
</reference>
<sequence>MRRVPTRRPRSKFVDVTLGARLTSASYDCDRGRNTSRPLGFSNLKTRLLFLRSSRIAVIGFGHSNVIRQSKLTPNRHQSVRAQILKANISFNSERGSAV</sequence>
<accession>A0A540N2H3</accession>
<dbReference type="EMBL" id="VIEB01000126">
    <property type="protein sequence ID" value="TQE05256.1"/>
    <property type="molecule type" value="Genomic_DNA"/>
</dbReference>
<organism evidence="1 2">
    <name type="scientific">Malus baccata</name>
    <name type="common">Siberian crab apple</name>
    <name type="synonym">Pyrus baccata</name>
    <dbReference type="NCBI Taxonomy" id="106549"/>
    <lineage>
        <taxon>Eukaryota</taxon>
        <taxon>Viridiplantae</taxon>
        <taxon>Streptophyta</taxon>
        <taxon>Embryophyta</taxon>
        <taxon>Tracheophyta</taxon>
        <taxon>Spermatophyta</taxon>
        <taxon>Magnoliopsida</taxon>
        <taxon>eudicotyledons</taxon>
        <taxon>Gunneridae</taxon>
        <taxon>Pentapetalae</taxon>
        <taxon>rosids</taxon>
        <taxon>fabids</taxon>
        <taxon>Rosales</taxon>
        <taxon>Rosaceae</taxon>
        <taxon>Amygdaloideae</taxon>
        <taxon>Maleae</taxon>
        <taxon>Malus</taxon>
    </lineage>
</organism>
<name>A0A540N2H3_MALBA</name>
<evidence type="ECO:0000313" key="1">
    <source>
        <dbReference type="EMBL" id="TQE05256.1"/>
    </source>
</evidence>
<comment type="caution">
    <text evidence="1">The sequence shown here is derived from an EMBL/GenBank/DDBJ whole genome shotgun (WGS) entry which is preliminary data.</text>
</comment>
<protein>
    <submittedName>
        <fullName evidence="1">Uncharacterized protein</fullName>
    </submittedName>
</protein>
<dbReference type="AlphaFoldDB" id="A0A540N2H3"/>
<keyword evidence="2" id="KW-1185">Reference proteome</keyword>
<proteinExistence type="predicted"/>